<name>A0AC34GG89_9BILA</name>
<accession>A0AC34GG89</accession>
<dbReference type="WBParaSite" id="ES5_v2.g28585.t1">
    <property type="protein sequence ID" value="ES5_v2.g28585.t1"/>
    <property type="gene ID" value="ES5_v2.g28585"/>
</dbReference>
<dbReference type="Proteomes" id="UP000887579">
    <property type="component" value="Unplaced"/>
</dbReference>
<evidence type="ECO:0000313" key="1">
    <source>
        <dbReference type="Proteomes" id="UP000887579"/>
    </source>
</evidence>
<protein>
    <submittedName>
        <fullName evidence="2">MULE transposase domain-containing protein</fullName>
    </submittedName>
</protein>
<sequence length="211" mass="24516">MLNKKVKEKEEDGDHDGVMSRIGTTESVRRALKASSKIIRELFFESHKSSFSDGADIVRMNDEDFLFLMEDKGIEILRKAKYWKFDGTYEKCPPEFEQVYTIVAVFADYPERQKSFTAGIVFVKEKDTASYARLFTKLKALVGADVGPKEFGFDHELAAINGAKTIFPEATIIYFWHYPRNLREYARSKKCSHQLLLQPFMTAFLDYYRKQ</sequence>
<reference evidence="2" key="1">
    <citation type="submission" date="2022-11" db="UniProtKB">
        <authorList>
            <consortium name="WormBaseParasite"/>
        </authorList>
    </citation>
    <scope>IDENTIFICATION</scope>
</reference>
<evidence type="ECO:0000313" key="2">
    <source>
        <dbReference type="WBParaSite" id="ES5_v2.g28585.t1"/>
    </source>
</evidence>
<proteinExistence type="predicted"/>
<organism evidence="1 2">
    <name type="scientific">Panagrolaimus sp. ES5</name>
    <dbReference type="NCBI Taxonomy" id="591445"/>
    <lineage>
        <taxon>Eukaryota</taxon>
        <taxon>Metazoa</taxon>
        <taxon>Ecdysozoa</taxon>
        <taxon>Nematoda</taxon>
        <taxon>Chromadorea</taxon>
        <taxon>Rhabditida</taxon>
        <taxon>Tylenchina</taxon>
        <taxon>Panagrolaimomorpha</taxon>
        <taxon>Panagrolaimoidea</taxon>
        <taxon>Panagrolaimidae</taxon>
        <taxon>Panagrolaimus</taxon>
    </lineage>
</organism>